<dbReference type="SUPFAM" id="SSF55961">
    <property type="entry name" value="Bet v1-like"/>
    <property type="match status" value="1"/>
</dbReference>
<dbReference type="AlphaFoldDB" id="A0A3P3FH68"/>
<dbReference type="Proteomes" id="UP000273786">
    <property type="component" value="Unassembled WGS sequence"/>
</dbReference>
<sequence>MTETKSIVVERLIPHSAEKIWRALTVPELIAEWLMQNDFAAEEGHRFTFRATPVPGWSGTTNCMVLKVEAPRLLAYSWGDGTESESGLKTVVTWSLTPEGTATRVRMEQSGFRPVDEGGFKGMGSGWPRILERLEQVAGKQG</sequence>
<name>A0A3P3FH68_9HYPH</name>
<gene>
    <name evidence="3" type="ORF">EH240_19750</name>
</gene>
<comment type="similarity">
    <text evidence="1">Belongs to the AHA1 family.</text>
</comment>
<dbReference type="RefSeq" id="WP_125001600.1">
    <property type="nucleotide sequence ID" value="NZ_RQXT01000025.1"/>
</dbReference>
<keyword evidence="4" id="KW-1185">Reference proteome</keyword>
<evidence type="ECO:0000256" key="1">
    <source>
        <dbReference type="ARBA" id="ARBA00006817"/>
    </source>
</evidence>
<evidence type="ECO:0000259" key="2">
    <source>
        <dbReference type="Pfam" id="PF08327"/>
    </source>
</evidence>
<evidence type="ECO:0000313" key="3">
    <source>
        <dbReference type="EMBL" id="RRH98035.1"/>
    </source>
</evidence>
<dbReference type="Pfam" id="PF08327">
    <property type="entry name" value="AHSA1"/>
    <property type="match status" value="1"/>
</dbReference>
<dbReference type="InterPro" id="IPR023393">
    <property type="entry name" value="START-like_dom_sf"/>
</dbReference>
<reference evidence="3 4" key="1">
    <citation type="submission" date="2018-11" db="EMBL/GenBank/DDBJ databases">
        <title>the genome of Mesorhizobium tamadayense DSM 28320.</title>
        <authorList>
            <person name="Gao J."/>
        </authorList>
    </citation>
    <scope>NUCLEOTIDE SEQUENCE [LARGE SCALE GENOMIC DNA]</scope>
    <source>
        <strain evidence="3 4">DSM 28320</strain>
    </source>
</reference>
<feature type="domain" description="Activator of Hsp90 ATPase homologue 1/2-like C-terminal" evidence="2">
    <location>
        <begin position="15"/>
        <end position="138"/>
    </location>
</feature>
<evidence type="ECO:0000313" key="4">
    <source>
        <dbReference type="Proteomes" id="UP000273786"/>
    </source>
</evidence>
<comment type="caution">
    <text evidence="3">The sequence shown here is derived from an EMBL/GenBank/DDBJ whole genome shotgun (WGS) entry which is preliminary data.</text>
</comment>
<dbReference type="EMBL" id="RQXT01000025">
    <property type="protein sequence ID" value="RRH98035.1"/>
    <property type="molecule type" value="Genomic_DNA"/>
</dbReference>
<organism evidence="3 4">
    <name type="scientific">Mesorhizobium tamadayense</name>
    <dbReference type="NCBI Taxonomy" id="425306"/>
    <lineage>
        <taxon>Bacteria</taxon>
        <taxon>Pseudomonadati</taxon>
        <taxon>Pseudomonadota</taxon>
        <taxon>Alphaproteobacteria</taxon>
        <taxon>Hyphomicrobiales</taxon>
        <taxon>Phyllobacteriaceae</taxon>
        <taxon>Mesorhizobium</taxon>
    </lineage>
</organism>
<dbReference type="InterPro" id="IPR013538">
    <property type="entry name" value="ASHA1/2-like_C"/>
</dbReference>
<protein>
    <submittedName>
        <fullName evidence="3">SRPBCC domain-containing protein</fullName>
    </submittedName>
</protein>
<dbReference type="CDD" id="cd07814">
    <property type="entry name" value="SRPBCC_CalC_Aha1-like"/>
    <property type="match status" value="1"/>
</dbReference>
<dbReference type="Gene3D" id="3.30.530.20">
    <property type="match status" value="1"/>
</dbReference>
<proteinExistence type="inferred from homology"/>
<accession>A0A3P3FH68</accession>
<dbReference type="OrthoDB" id="9803476at2"/>